<evidence type="ECO:0000256" key="2">
    <source>
        <dbReference type="ARBA" id="ARBA00022475"/>
    </source>
</evidence>
<feature type="region of interest" description="Disordered" evidence="6">
    <location>
        <begin position="375"/>
        <end position="394"/>
    </location>
</feature>
<organism evidence="8 9">
    <name type="scientific">Corynebacterium urealyticum</name>
    <dbReference type="NCBI Taxonomy" id="43771"/>
    <lineage>
        <taxon>Bacteria</taxon>
        <taxon>Bacillati</taxon>
        <taxon>Actinomycetota</taxon>
        <taxon>Actinomycetes</taxon>
        <taxon>Mycobacteriales</taxon>
        <taxon>Corynebacteriaceae</taxon>
        <taxon>Corynebacterium</taxon>
    </lineage>
</organism>
<dbReference type="PANTHER" id="PTHR30213:SF0">
    <property type="entry name" value="UPF0761 MEMBRANE PROTEIN YIHY"/>
    <property type="match status" value="1"/>
</dbReference>
<feature type="transmembrane region" description="Helical" evidence="7">
    <location>
        <begin position="270"/>
        <end position="292"/>
    </location>
</feature>
<proteinExistence type="predicted"/>
<comment type="subcellular location">
    <subcellularLocation>
        <location evidence="1">Cell membrane</location>
        <topology evidence="1">Multi-pass membrane protein</topology>
    </subcellularLocation>
</comment>
<feature type="transmembrane region" description="Helical" evidence="7">
    <location>
        <begin position="140"/>
        <end position="160"/>
    </location>
</feature>
<feature type="transmembrane region" description="Helical" evidence="7">
    <location>
        <begin position="181"/>
        <end position="203"/>
    </location>
</feature>
<dbReference type="Proteomes" id="UP000249451">
    <property type="component" value="Unassembled WGS sequence"/>
</dbReference>
<keyword evidence="2" id="KW-1003">Cell membrane</keyword>
<feature type="transmembrane region" description="Helical" evidence="7">
    <location>
        <begin position="298"/>
        <end position="325"/>
    </location>
</feature>
<evidence type="ECO:0000256" key="4">
    <source>
        <dbReference type="ARBA" id="ARBA00022989"/>
    </source>
</evidence>
<keyword evidence="3 7" id="KW-0812">Transmembrane</keyword>
<dbReference type="PANTHER" id="PTHR30213">
    <property type="entry name" value="INNER MEMBRANE PROTEIN YHJD"/>
    <property type="match status" value="1"/>
</dbReference>
<evidence type="ECO:0000256" key="5">
    <source>
        <dbReference type="ARBA" id="ARBA00023136"/>
    </source>
</evidence>
<keyword evidence="5 7" id="KW-0472">Membrane</keyword>
<reference evidence="8 9" key="1">
    <citation type="submission" date="2017-11" db="EMBL/GenBank/DDBJ databases">
        <title>Infants hospitalized years apart are colonized by the same room-sourced microbial strains.</title>
        <authorList>
            <person name="Brooks B."/>
            <person name="Olm M.R."/>
            <person name="Firek B.A."/>
            <person name="Baker R."/>
            <person name="Thomas B.C."/>
            <person name="Morowitz M.J."/>
            <person name="Banfield J.F."/>
        </authorList>
    </citation>
    <scope>NUCLEOTIDE SEQUENCE [LARGE SCALE GENOMIC DNA]</scope>
    <source>
        <strain evidence="8">S2_012_000_R3_87</strain>
    </source>
</reference>
<feature type="transmembrane region" description="Helical" evidence="7">
    <location>
        <begin position="238"/>
        <end position="258"/>
    </location>
</feature>
<gene>
    <name evidence="8" type="ORF">DI609_02925</name>
</gene>
<dbReference type="GO" id="GO:0005886">
    <property type="term" value="C:plasma membrane"/>
    <property type="evidence" value="ECO:0007669"/>
    <property type="project" value="UniProtKB-SubCell"/>
</dbReference>
<sequence length="394" mass="43393">MSDEEIRGNAVPAEEPDTIVPWKSSTILEVQGHVDGRDPFAKGNRLRGESWSLVLRRTWNDFFHDAFMDRAAGMTYFTLMAFAPTVLAAYSIATLIFSSRKAEVEELTSEFIEQYIPSSLSEEANSLVGAIIGSSSQGTLALTISLAISLFSASAYVRAFSRTANTVYGRVEGRGIIRTWALMWGLTAIIVVGAVVVLFANLLRDTIVSEAIYPLARQVGMEDTATYLVKIFLPVWNWLRFPVTVVVVLTLIAVLYHFSPNVRPSRFRWITYGSVVALVGTVVSWGLVGLYLKYLAGASAYGAISTVLAVFVAIWLMNTVLIIGIKIDAEVLRAKELQLGMHSQRFIQAPPRSDSSSTAQARAQKRLEHRAIEIYERAENKEPVQDSGSAETSA</sequence>
<evidence type="ECO:0000256" key="7">
    <source>
        <dbReference type="SAM" id="Phobius"/>
    </source>
</evidence>
<keyword evidence="4 7" id="KW-1133">Transmembrane helix</keyword>
<feature type="transmembrane region" description="Helical" evidence="7">
    <location>
        <begin position="76"/>
        <end position="97"/>
    </location>
</feature>
<evidence type="ECO:0000313" key="9">
    <source>
        <dbReference type="Proteomes" id="UP000249451"/>
    </source>
</evidence>
<evidence type="ECO:0000256" key="6">
    <source>
        <dbReference type="SAM" id="MobiDB-lite"/>
    </source>
</evidence>
<name>A0A2W5D4A1_9CORY</name>
<dbReference type="InterPro" id="IPR017039">
    <property type="entry name" value="Virul_fac_BrkB"/>
</dbReference>
<protein>
    <submittedName>
        <fullName evidence="8">YihY/virulence factor BrkB family protein</fullName>
    </submittedName>
</protein>
<evidence type="ECO:0000313" key="8">
    <source>
        <dbReference type="EMBL" id="PZP02116.1"/>
    </source>
</evidence>
<feature type="compositionally biased region" description="Basic and acidic residues" evidence="6">
    <location>
        <begin position="375"/>
        <end position="384"/>
    </location>
</feature>
<dbReference type="EMBL" id="QFNY01000045">
    <property type="protein sequence ID" value="PZP02116.1"/>
    <property type="molecule type" value="Genomic_DNA"/>
</dbReference>
<evidence type="ECO:0000256" key="1">
    <source>
        <dbReference type="ARBA" id="ARBA00004651"/>
    </source>
</evidence>
<accession>A0A2W5D4A1</accession>
<comment type="caution">
    <text evidence="8">The sequence shown here is derived from an EMBL/GenBank/DDBJ whole genome shotgun (WGS) entry which is preliminary data.</text>
</comment>
<dbReference type="AlphaFoldDB" id="A0A2W5D4A1"/>
<dbReference type="Pfam" id="PF03631">
    <property type="entry name" value="Virul_fac_BrkB"/>
    <property type="match status" value="1"/>
</dbReference>
<evidence type="ECO:0000256" key="3">
    <source>
        <dbReference type="ARBA" id="ARBA00022692"/>
    </source>
</evidence>